<dbReference type="GO" id="GO:0003952">
    <property type="term" value="F:NAD+ synthase (glutamine-hydrolyzing) activity"/>
    <property type="evidence" value="ECO:0007669"/>
    <property type="project" value="InterPro"/>
</dbReference>
<feature type="domain" description="CN hydrolase" evidence="3">
    <location>
        <begin position="1"/>
        <end position="239"/>
    </location>
</feature>
<keyword evidence="4" id="KW-0808">Transferase</keyword>
<dbReference type="GO" id="GO:0005737">
    <property type="term" value="C:cytoplasm"/>
    <property type="evidence" value="ECO:0007669"/>
    <property type="project" value="InterPro"/>
</dbReference>
<organism evidence="4">
    <name type="scientific">uncultured Solirubrobacteraceae bacterium</name>
    <dbReference type="NCBI Taxonomy" id="1162706"/>
    <lineage>
        <taxon>Bacteria</taxon>
        <taxon>Bacillati</taxon>
        <taxon>Actinomycetota</taxon>
        <taxon>Thermoleophilia</taxon>
        <taxon>Solirubrobacterales</taxon>
        <taxon>Solirubrobacteraceae</taxon>
        <taxon>environmental samples</taxon>
    </lineage>
</organism>
<dbReference type="EC" id="6.3.1.5" evidence="4"/>
<dbReference type="SUPFAM" id="SSF56317">
    <property type="entry name" value="Carbon-nitrogen hydrolase"/>
    <property type="match status" value="1"/>
</dbReference>
<proteinExistence type="predicted"/>
<dbReference type="AlphaFoldDB" id="A0A6J4RHR7"/>
<dbReference type="InterPro" id="IPR003694">
    <property type="entry name" value="NAD_synthase"/>
</dbReference>
<dbReference type="GO" id="GO:0004359">
    <property type="term" value="F:glutaminase activity"/>
    <property type="evidence" value="ECO:0007669"/>
    <property type="project" value="InterPro"/>
</dbReference>
<name>A0A6J4RHR7_9ACTN</name>
<dbReference type="PANTHER" id="PTHR23090">
    <property type="entry name" value="NH 3 /GLUTAMINE-DEPENDENT NAD + SYNTHETASE"/>
    <property type="match status" value="1"/>
</dbReference>
<protein>
    <submittedName>
        <fullName evidence="4">NAD synthetase / Glutamine amidotransferase chain of NAD synthetase</fullName>
        <ecNumber evidence="4">6.3.1.5</ecNumber>
    </submittedName>
</protein>
<dbReference type="InterPro" id="IPR000132">
    <property type="entry name" value="Nitrilase/CN_hydratase_CS"/>
</dbReference>
<sequence>MLIALGQINPVIGDLKRNADLMRACIDDARAAGAQLVLFPELAISGYPPEDLLLRADFLDACRAEVDDLARDAREIVVAFGAPLHGPRDLHNSLVLAADGAVRAVYHKGELPHYGVFDEARYFGSGSGQGLVRIGGHLVALTVCADLWIADGPAAAAARAGAELILNASASTYHVGKNREREAMLFQRARDMVCPIAYCNLWGGQDELVFDGDSTVVDHRGTIIARAAQFRDELLLCSL</sequence>
<dbReference type="PROSITE" id="PS00920">
    <property type="entry name" value="NITRIL_CHT_1"/>
    <property type="match status" value="1"/>
</dbReference>
<dbReference type="PANTHER" id="PTHR23090:SF9">
    <property type="entry name" value="GLUTAMINE-DEPENDENT NAD(+) SYNTHETASE"/>
    <property type="match status" value="1"/>
</dbReference>
<dbReference type="EMBL" id="CADCVL010000056">
    <property type="protein sequence ID" value="CAA9466315.1"/>
    <property type="molecule type" value="Genomic_DNA"/>
</dbReference>
<accession>A0A6J4RHR7</accession>
<dbReference type="GO" id="GO:0016740">
    <property type="term" value="F:transferase activity"/>
    <property type="evidence" value="ECO:0007669"/>
    <property type="project" value="UniProtKB-KW"/>
</dbReference>
<dbReference type="Gene3D" id="3.60.110.10">
    <property type="entry name" value="Carbon-nitrogen hydrolase"/>
    <property type="match status" value="1"/>
</dbReference>
<dbReference type="GO" id="GO:0008795">
    <property type="term" value="F:NAD+ synthase activity"/>
    <property type="evidence" value="ECO:0007669"/>
    <property type="project" value="UniProtKB-EC"/>
</dbReference>
<dbReference type="GO" id="GO:0000257">
    <property type="term" value="F:nitrilase activity"/>
    <property type="evidence" value="ECO:0007669"/>
    <property type="project" value="UniProtKB-ARBA"/>
</dbReference>
<evidence type="ECO:0000256" key="2">
    <source>
        <dbReference type="PROSITE-ProRule" id="PRU10139"/>
    </source>
</evidence>
<feature type="non-terminal residue" evidence="4">
    <location>
        <position position="239"/>
    </location>
</feature>
<dbReference type="InterPro" id="IPR036526">
    <property type="entry name" value="C-N_Hydrolase_sf"/>
</dbReference>
<evidence type="ECO:0000256" key="1">
    <source>
        <dbReference type="ARBA" id="ARBA00022598"/>
    </source>
</evidence>
<dbReference type="PROSITE" id="PS50263">
    <property type="entry name" value="CN_HYDROLASE"/>
    <property type="match status" value="1"/>
</dbReference>
<feature type="active site" description="Proton acceptor" evidence="2">
    <location>
        <position position="41"/>
    </location>
</feature>
<evidence type="ECO:0000259" key="3">
    <source>
        <dbReference type="PROSITE" id="PS50263"/>
    </source>
</evidence>
<reference evidence="4" key="1">
    <citation type="submission" date="2020-02" db="EMBL/GenBank/DDBJ databases">
        <authorList>
            <person name="Meier V. D."/>
        </authorList>
    </citation>
    <scope>NUCLEOTIDE SEQUENCE</scope>
    <source>
        <strain evidence="4">AVDCRST_MAG65</strain>
    </source>
</reference>
<dbReference type="GO" id="GO:0009435">
    <property type="term" value="P:NAD+ biosynthetic process"/>
    <property type="evidence" value="ECO:0007669"/>
    <property type="project" value="InterPro"/>
</dbReference>
<dbReference type="CDD" id="cd07570">
    <property type="entry name" value="GAT_Gln-NAD-synth"/>
    <property type="match status" value="1"/>
</dbReference>
<keyword evidence="1 4" id="KW-0436">Ligase</keyword>
<dbReference type="InterPro" id="IPR003010">
    <property type="entry name" value="C-N_Hydrolase"/>
</dbReference>
<keyword evidence="4" id="KW-0315">Glutamine amidotransferase</keyword>
<evidence type="ECO:0000313" key="4">
    <source>
        <dbReference type="EMBL" id="CAA9466315.1"/>
    </source>
</evidence>
<dbReference type="Pfam" id="PF00795">
    <property type="entry name" value="CN_hydrolase"/>
    <property type="match status" value="1"/>
</dbReference>
<gene>
    <name evidence="4" type="ORF">AVDCRST_MAG65-322</name>
</gene>